<evidence type="ECO:0000256" key="9">
    <source>
        <dbReference type="HAMAP-Rule" id="MF_00772"/>
    </source>
</evidence>
<proteinExistence type="inferred from homology"/>
<organism evidence="12 13">
    <name type="scientific">Pseudoalteromonas luteoviolacea S4054</name>
    <dbReference type="NCBI Taxonomy" id="1129367"/>
    <lineage>
        <taxon>Bacteria</taxon>
        <taxon>Pseudomonadati</taxon>
        <taxon>Pseudomonadota</taxon>
        <taxon>Gammaproteobacteria</taxon>
        <taxon>Alteromonadales</taxon>
        <taxon>Pseudoalteromonadaceae</taxon>
        <taxon>Pseudoalteromonas</taxon>
    </lineage>
</organism>
<dbReference type="InterPro" id="IPR036217">
    <property type="entry name" value="MethylDNA_cys_MeTrfase_DNAb"/>
</dbReference>
<dbReference type="GO" id="GO:0006307">
    <property type="term" value="P:DNA alkylation repair"/>
    <property type="evidence" value="ECO:0007669"/>
    <property type="project" value="UniProtKB-UniRule"/>
</dbReference>
<dbReference type="HAMAP" id="MF_00772">
    <property type="entry name" value="OGT"/>
    <property type="match status" value="1"/>
</dbReference>
<comment type="miscellaneous">
    <text evidence="9">This enzyme catalyzes only one turnover and therefore is not strictly catalytic. According to one definition, an enzyme is a biocatalyst that acts repeatedly and over many reaction cycles.</text>
</comment>
<dbReference type="Pfam" id="PF01035">
    <property type="entry name" value="DNA_binding_1"/>
    <property type="match status" value="1"/>
</dbReference>
<dbReference type="GO" id="GO:0003908">
    <property type="term" value="F:methylated-DNA-[protein]-cysteine S-methyltransferase activity"/>
    <property type="evidence" value="ECO:0007669"/>
    <property type="project" value="UniProtKB-UniRule"/>
</dbReference>
<dbReference type="Gene3D" id="1.10.10.10">
    <property type="entry name" value="Winged helix-like DNA-binding domain superfamily/Winged helix DNA-binding domain"/>
    <property type="match status" value="1"/>
</dbReference>
<dbReference type="EC" id="2.1.1.63" evidence="9"/>
<protein>
    <recommendedName>
        <fullName evidence="9">Methylated-DNA--protein-cysteine methyltransferase</fullName>
        <ecNumber evidence="9">2.1.1.63</ecNumber>
    </recommendedName>
    <alternativeName>
        <fullName evidence="9">6-O-methylguanine-DNA methyltransferase</fullName>
        <shortName evidence="9">MGMT</shortName>
    </alternativeName>
    <alternativeName>
        <fullName evidence="9">O-6-methylguanine-DNA-alkyltransferase</fullName>
    </alternativeName>
</protein>
<evidence type="ECO:0000313" key="12">
    <source>
        <dbReference type="EMBL" id="KKE84974.1"/>
    </source>
</evidence>
<evidence type="ECO:0000256" key="2">
    <source>
        <dbReference type="ARBA" id="ARBA00008711"/>
    </source>
</evidence>
<dbReference type="PROSITE" id="PS00374">
    <property type="entry name" value="MGMT"/>
    <property type="match status" value="1"/>
</dbReference>
<sequence length="176" mass="19506">MSLYTDYFKSPLGLIEIKASDSGVRQLIFCGEQTSDVHPSALLQECKQQLSAYFDQKLTQFNLDLDWQGTPFQKQVWQALTTIPFGQSLSYLELAQQLNNPKAVRAVGGANGRNPITLIVPCHRVIGANGKMTGYAGGVLRKQWLLAHEGLIDQKPSDQAIAQLASQRQAKTEFLQ</sequence>
<dbReference type="Gene3D" id="3.30.160.70">
    <property type="entry name" value="Methylated DNA-protein cysteine methyltransferase domain"/>
    <property type="match status" value="1"/>
</dbReference>
<dbReference type="CDD" id="cd06445">
    <property type="entry name" value="ATase"/>
    <property type="match status" value="1"/>
</dbReference>
<feature type="domain" description="Methylguanine DNA methyltransferase ribonuclease-like" evidence="11">
    <location>
        <begin position="3"/>
        <end position="66"/>
    </location>
</feature>
<comment type="subcellular location">
    <subcellularLocation>
        <location evidence="9">Cytoplasm</location>
    </subcellularLocation>
</comment>
<evidence type="ECO:0000256" key="3">
    <source>
        <dbReference type="ARBA" id="ARBA00022490"/>
    </source>
</evidence>
<evidence type="ECO:0000256" key="6">
    <source>
        <dbReference type="ARBA" id="ARBA00022763"/>
    </source>
</evidence>
<evidence type="ECO:0000256" key="5">
    <source>
        <dbReference type="ARBA" id="ARBA00022679"/>
    </source>
</evidence>
<dbReference type="PANTHER" id="PTHR10815">
    <property type="entry name" value="METHYLATED-DNA--PROTEIN-CYSTEINE METHYLTRANSFERASE"/>
    <property type="match status" value="1"/>
</dbReference>
<evidence type="ECO:0000256" key="1">
    <source>
        <dbReference type="ARBA" id="ARBA00001286"/>
    </source>
</evidence>
<dbReference type="GO" id="GO:0032259">
    <property type="term" value="P:methylation"/>
    <property type="evidence" value="ECO:0007669"/>
    <property type="project" value="UniProtKB-KW"/>
</dbReference>
<dbReference type="InterPro" id="IPR001497">
    <property type="entry name" value="MethylDNA_cys_MeTrfase_AS"/>
</dbReference>
<evidence type="ECO:0000259" key="11">
    <source>
        <dbReference type="Pfam" id="PF02870"/>
    </source>
</evidence>
<keyword evidence="4 9" id="KW-0489">Methyltransferase</keyword>
<dbReference type="InterPro" id="IPR023546">
    <property type="entry name" value="MGMT"/>
</dbReference>
<dbReference type="Pfam" id="PF02870">
    <property type="entry name" value="Methyltransf_1N"/>
    <property type="match status" value="1"/>
</dbReference>
<dbReference type="EMBL" id="AUXW01000079">
    <property type="protein sequence ID" value="KKE84974.1"/>
    <property type="molecule type" value="Genomic_DNA"/>
</dbReference>
<keyword evidence="7 9" id="KW-0234">DNA repair</keyword>
<feature type="domain" description="Methylated-DNA-[protein]-cysteine S-methyltransferase DNA binding" evidence="10">
    <location>
        <begin position="71"/>
        <end position="150"/>
    </location>
</feature>
<name>A0A0F6AHV8_9GAMM</name>
<reference evidence="12 13" key="1">
    <citation type="journal article" date="2015" name="BMC Genomics">
        <title>Genome mining reveals unlocked bioactive potential of marine Gram-negative bacteria.</title>
        <authorList>
            <person name="Machado H."/>
            <person name="Sonnenschein E.C."/>
            <person name="Melchiorsen J."/>
            <person name="Gram L."/>
        </authorList>
    </citation>
    <scope>NUCLEOTIDE SEQUENCE [LARGE SCALE GENOMIC DNA]</scope>
    <source>
        <strain evidence="12 13">S4054</strain>
    </source>
</reference>
<dbReference type="FunFam" id="1.10.10.10:FF:000214">
    <property type="entry name" value="Methylated-DNA--protein-cysteine methyltransferase"/>
    <property type="match status" value="1"/>
</dbReference>
<dbReference type="InterPro" id="IPR014048">
    <property type="entry name" value="MethylDNA_cys_MeTrfase_DNA-bd"/>
</dbReference>
<accession>A0A0F6AHV8</accession>
<evidence type="ECO:0000256" key="8">
    <source>
        <dbReference type="ARBA" id="ARBA00049348"/>
    </source>
</evidence>
<evidence type="ECO:0000256" key="4">
    <source>
        <dbReference type="ARBA" id="ARBA00022603"/>
    </source>
</evidence>
<dbReference type="InterPro" id="IPR008332">
    <property type="entry name" value="MethylG_MeTrfase_N"/>
</dbReference>
<keyword evidence="3 9" id="KW-0963">Cytoplasm</keyword>
<comment type="caution">
    <text evidence="12">The sequence shown here is derived from an EMBL/GenBank/DDBJ whole genome shotgun (WGS) entry which is preliminary data.</text>
</comment>
<dbReference type="AlphaFoldDB" id="A0A0F6AHV8"/>
<comment type="similarity">
    <text evidence="2 9">Belongs to the MGMT family.</text>
</comment>
<dbReference type="RefSeq" id="WP_196764541.1">
    <property type="nucleotide sequence ID" value="NZ_AUXW01000079.1"/>
</dbReference>
<evidence type="ECO:0000259" key="10">
    <source>
        <dbReference type="Pfam" id="PF01035"/>
    </source>
</evidence>
<dbReference type="InterPro" id="IPR036631">
    <property type="entry name" value="MGMT_N_sf"/>
</dbReference>
<keyword evidence="6 9" id="KW-0227">DNA damage</keyword>
<evidence type="ECO:0000256" key="7">
    <source>
        <dbReference type="ARBA" id="ARBA00023204"/>
    </source>
</evidence>
<dbReference type="PANTHER" id="PTHR10815:SF5">
    <property type="entry name" value="METHYLATED-DNA--PROTEIN-CYSTEINE METHYLTRANSFERASE"/>
    <property type="match status" value="1"/>
</dbReference>
<gene>
    <name evidence="12" type="ORF">N479_05960</name>
</gene>
<comment type="catalytic activity">
    <reaction evidence="1 9">
        <text>a 4-O-methyl-thymidine in DNA + L-cysteinyl-[protein] = a thymidine in DNA + S-methyl-L-cysteinyl-[protein]</text>
        <dbReference type="Rhea" id="RHEA:53428"/>
        <dbReference type="Rhea" id="RHEA-COMP:10131"/>
        <dbReference type="Rhea" id="RHEA-COMP:10132"/>
        <dbReference type="Rhea" id="RHEA-COMP:13555"/>
        <dbReference type="Rhea" id="RHEA-COMP:13556"/>
        <dbReference type="ChEBI" id="CHEBI:29950"/>
        <dbReference type="ChEBI" id="CHEBI:82612"/>
        <dbReference type="ChEBI" id="CHEBI:137386"/>
        <dbReference type="ChEBI" id="CHEBI:137387"/>
        <dbReference type="EC" id="2.1.1.63"/>
    </reaction>
</comment>
<dbReference type="InterPro" id="IPR036388">
    <property type="entry name" value="WH-like_DNA-bd_sf"/>
</dbReference>
<dbReference type="SUPFAM" id="SSF53155">
    <property type="entry name" value="Methylated DNA-protein cysteine methyltransferase domain"/>
    <property type="match status" value="1"/>
</dbReference>
<dbReference type="Proteomes" id="UP000033434">
    <property type="component" value="Unassembled WGS sequence"/>
</dbReference>
<dbReference type="PATRIC" id="fig|1129367.4.peg.822"/>
<dbReference type="SUPFAM" id="SSF46767">
    <property type="entry name" value="Methylated DNA-protein cysteine methyltransferase, C-terminal domain"/>
    <property type="match status" value="1"/>
</dbReference>
<feature type="active site" description="Nucleophile; methyl group acceptor" evidence="9">
    <location>
        <position position="122"/>
    </location>
</feature>
<dbReference type="NCBIfam" id="TIGR00589">
    <property type="entry name" value="ogt"/>
    <property type="match status" value="1"/>
</dbReference>
<keyword evidence="5 9" id="KW-0808">Transferase</keyword>
<comment type="catalytic activity">
    <reaction evidence="8 9">
        <text>a 6-O-methyl-2'-deoxyguanosine in DNA + L-cysteinyl-[protein] = S-methyl-L-cysteinyl-[protein] + a 2'-deoxyguanosine in DNA</text>
        <dbReference type="Rhea" id="RHEA:24000"/>
        <dbReference type="Rhea" id="RHEA-COMP:10131"/>
        <dbReference type="Rhea" id="RHEA-COMP:10132"/>
        <dbReference type="Rhea" id="RHEA-COMP:11367"/>
        <dbReference type="Rhea" id="RHEA-COMP:11368"/>
        <dbReference type="ChEBI" id="CHEBI:29950"/>
        <dbReference type="ChEBI" id="CHEBI:82612"/>
        <dbReference type="ChEBI" id="CHEBI:85445"/>
        <dbReference type="ChEBI" id="CHEBI:85448"/>
        <dbReference type="EC" id="2.1.1.63"/>
    </reaction>
</comment>
<dbReference type="GO" id="GO:0005737">
    <property type="term" value="C:cytoplasm"/>
    <property type="evidence" value="ECO:0007669"/>
    <property type="project" value="UniProtKB-SubCell"/>
</dbReference>
<comment type="function">
    <text evidence="9">Involved in the cellular defense against the biological effects of O6-methylguanine (O6-MeG) and O4-methylthymine (O4-MeT) in DNA. Repairs the methylated nucleobase in DNA by stoichiometrically transferring the methyl group to a cysteine residue in the enzyme. This is a suicide reaction: the enzyme is irreversibly inactivated.</text>
</comment>
<evidence type="ECO:0000313" key="13">
    <source>
        <dbReference type="Proteomes" id="UP000033434"/>
    </source>
</evidence>